<dbReference type="AlphaFoldDB" id="A0AAV7MRX7"/>
<name>A0AAV7MRX7_PLEWA</name>
<proteinExistence type="predicted"/>
<organism evidence="1 2">
    <name type="scientific">Pleurodeles waltl</name>
    <name type="common">Iberian ribbed newt</name>
    <dbReference type="NCBI Taxonomy" id="8319"/>
    <lineage>
        <taxon>Eukaryota</taxon>
        <taxon>Metazoa</taxon>
        <taxon>Chordata</taxon>
        <taxon>Craniata</taxon>
        <taxon>Vertebrata</taxon>
        <taxon>Euteleostomi</taxon>
        <taxon>Amphibia</taxon>
        <taxon>Batrachia</taxon>
        <taxon>Caudata</taxon>
        <taxon>Salamandroidea</taxon>
        <taxon>Salamandridae</taxon>
        <taxon>Pleurodelinae</taxon>
        <taxon>Pleurodeles</taxon>
    </lineage>
</organism>
<evidence type="ECO:0000313" key="1">
    <source>
        <dbReference type="EMBL" id="KAJ1105849.1"/>
    </source>
</evidence>
<accession>A0AAV7MRX7</accession>
<dbReference type="EMBL" id="JANPWB010000013">
    <property type="protein sequence ID" value="KAJ1105849.1"/>
    <property type="molecule type" value="Genomic_DNA"/>
</dbReference>
<reference evidence="1" key="1">
    <citation type="journal article" date="2022" name="bioRxiv">
        <title>Sequencing and chromosome-scale assembly of the giantPleurodeles waltlgenome.</title>
        <authorList>
            <person name="Brown T."/>
            <person name="Elewa A."/>
            <person name="Iarovenko S."/>
            <person name="Subramanian E."/>
            <person name="Araus A.J."/>
            <person name="Petzold A."/>
            <person name="Susuki M."/>
            <person name="Suzuki K.-i.T."/>
            <person name="Hayashi T."/>
            <person name="Toyoda A."/>
            <person name="Oliveira C."/>
            <person name="Osipova E."/>
            <person name="Leigh N.D."/>
            <person name="Simon A."/>
            <person name="Yun M.H."/>
        </authorList>
    </citation>
    <scope>NUCLEOTIDE SEQUENCE</scope>
    <source>
        <strain evidence="1">20211129_DDA</strain>
        <tissue evidence="1">Liver</tissue>
    </source>
</reference>
<sequence>MAATPLGSAWRGNKSSRFSFRAASRSLGRTVSGTGKLQEAAGGAGVFQLACLEYLGGPCWICETQASVVVVVWATAGALFQVALGGDPLIFLFWAAFLLPLWRAVPLGARAFGGLVPAPGGSVRRPGRVPAGLGAGLSLPHL</sequence>
<evidence type="ECO:0000313" key="2">
    <source>
        <dbReference type="Proteomes" id="UP001066276"/>
    </source>
</evidence>
<evidence type="ECO:0008006" key="3">
    <source>
        <dbReference type="Google" id="ProtNLM"/>
    </source>
</evidence>
<keyword evidence="2" id="KW-1185">Reference proteome</keyword>
<comment type="caution">
    <text evidence="1">The sequence shown here is derived from an EMBL/GenBank/DDBJ whole genome shotgun (WGS) entry which is preliminary data.</text>
</comment>
<protein>
    <recommendedName>
        <fullName evidence="3">Disulfide bond formation protein B</fullName>
    </recommendedName>
</protein>
<dbReference type="Proteomes" id="UP001066276">
    <property type="component" value="Chromosome 9"/>
</dbReference>
<gene>
    <name evidence="1" type="ORF">NDU88_003253</name>
</gene>